<keyword evidence="4" id="KW-1185">Reference proteome</keyword>
<dbReference type="EMBL" id="JAINUG010000260">
    <property type="protein sequence ID" value="KAJ8385057.1"/>
    <property type="molecule type" value="Genomic_DNA"/>
</dbReference>
<dbReference type="PANTHER" id="PTHR45710:SF26">
    <property type="entry name" value="RH26557P"/>
    <property type="match status" value="1"/>
</dbReference>
<dbReference type="InterPro" id="IPR001304">
    <property type="entry name" value="C-type_lectin-like"/>
</dbReference>
<dbReference type="Proteomes" id="UP001221898">
    <property type="component" value="Unassembled WGS sequence"/>
</dbReference>
<proteinExistence type="predicted"/>
<dbReference type="InterPro" id="IPR016187">
    <property type="entry name" value="CTDL_fold"/>
</dbReference>
<feature type="domain" description="C-type lectin" evidence="2">
    <location>
        <begin position="91"/>
        <end position="160"/>
    </location>
</feature>
<organism evidence="3 4">
    <name type="scientific">Aldrovandia affinis</name>
    <dbReference type="NCBI Taxonomy" id="143900"/>
    <lineage>
        <taxon>Eukaryota</taxon>
        <taxon>Metazoa</taxon>
        <taxon>Chordata</taxon>
        <taxon>Craniata</taxon>
        <taxon>Vertebrata</taxon>
        <taxon>Euteleostomi</taxon>
        <taxon>Actinopterygii</taxon>
        <taxon>Neopterygii</taxon>
        <taxon>Teleostei</taxon>
        <taxon>Notacanthiformes</taxon>
        <taxon>Halosauridae</taxon>
        <taxon>Aldrovandia</taxon>
    </lineage>
</organism>
<dbReference type="SUPFAM" id="SSF56436">
    <property type="entry name" value="C-type lectin-like"/>
    <property type="match status" value="1"/>
</dbReference>
<dbReference type="InterPro" id="IPR050828">
    <property type="entry name" value="C-type_lectin/matrix_domain"/>
</dbReference>
<accession>A0AAD7RJK9</accession>
<evidence type="ECO:0000313" key="3">
    <source>
        <dbReference type="EMBL" id="KAJ8385057.1"/>
    </source>
</evidence>
<gene>
    <name evidence="3" type="ORF">AAFF_G00195870</name>
</gene>
<dbReference type="GO" id="GO:0005886">
    <property type="term" value="C:plasma membrane"/>
    <property type="evidence" value="ECO:0007669"/>
    <property type="project" value="UniProtKB-SubCell"/>
</dbReference>
<dbReference type="InterPro" id="IPR016186">
    <property type="entry name" value="C-type_lectin-like/link_sf"/>
</dbReference>
<dbReference type="SMART" id="SM00034">
    <property type="entry name" value="CLECT"/>
    <property type="match status" value="1"/>
</dbReference>
<dbReference type="PANTHER" id="PTHR45710">
    <property type="entry name" value="C-TYPE LECTIN DOMAIN-CONTAINING PROTEIN 180"/>
    <property type="match status" value="1"/>
</dbReference>
<name>A0AAD7RJK9_9TELE</name>
<dbReference type="AlphaFoldDB" id="A0AAD7RJK9"/>
<reference evidence="3" key="1">
    <citation type="journal article" date="2023" name="Science">
        <title>Genome structures resolve the early diversification of teleost fishes.</title>
        <authorList>
            <person name="Parey E."/>
            <person name="Louis A."/>
            <person name="Montfort J."/>
            <person name="Bouchez O."/>
            <person name="Roques C."/>
            <person name="Iampietro C."/>
            <person name="Lluch J."/>
            <person name="Castinel A."/>
            <person name="Donnadieu C."/>
            <person name="Desvignes T."/>
            <person name="Floi Bucao C."/>
            <person name="Jouanno E."/>
            <person name="Wen M."/>
            <person name="Mejri S."/>
            <person name="Dirks R."/>
            <person name="Jansen H."/>
            <person name="Henkel C."/>
            <person name="Chen W.J."/>
            <person name="Zahm M."/>
            <person name="Cabau C."/>
            <person name="Klopp C."/>
            <person name="Thompson A.W."/>
            <person name="Robinson-Rechavi M."/>
            <person name="Braasch I."/>
            <person name="Lecointre G."/>
            <person name="Bobe J."/>
            <person name="Postlethwait J.H."/>
            <person name="Berthelot C."/>
            <person name="Roest Crollius H."/>
            <person name="Guiguen Y."/>
        </authorList>
    </citation>
    <scope>NUCLEOTIDE SEQUENCE</scope>
    <source>
        <strain evidence="3">NC1722</strain>
    </source>
</reference>
<sequence>MLEIEYHALTDGKRGIEEERKILQTLLEEERNTFQKWNRTFMVVLESRKHKEQLQRDFDAVLAKSPFLDQYCPLSSQKRVCRPCPQDWEQFYSKCYYFSSEKKTWMDSRSDCIKQGADLVVTKSEEEQDFITKYTRDYNWIGLSDLETEGTWLWVDGTPLLKG</sequence>
<evidence type="ECO:0000259" key="2">
    <source>
        <dbReference type="PROSITE" id="PS50041"/>
    </source>
</evidence>
<comment type="caution">
    <text evidence="3">The sequence shown here is derived from an EMBL/GenBank/DDBJ whole genome shotgun (WGS) entry which is preliminary data.</text>
</comment>
<dbReference type="Pfam" id="PF00059">
    <property type="entry name" value="Lectin_C"/>
    <property type="match status" value="1"/>
</dbReference>
<dbReference type="Gene3D" id="3.10.100.10">
    <property type="entry name" value="Mannose-Binding Protein A, subunit A"/>
    <property type="match status" value="1"/>
</dbReference>
<evidence type="ECO:0000256" key="1">
    <source>
        <dbReference type="ARBA" id="ARBA00004401"/>
    </source>
</evidence>
<protein>
    <recommendedName>
        <fullName evidence="2">C-type lectin domain-containing protein</fullName>
    </recommendedName>
</protein>
<dbReference type="PROSITE" id="PS50041">
    <property type="entry name" value="C_TYPE_LECTIN_2"/>
    <property type="match status" value="1"/>
</dbReference>
<evidence type="ECO:0000313" key="4">
    <source>
        <dbReference type="Proteomes" id="UP001221898"/>
    </source>
</evidence>
<comment type="subcellular location">
    <subcellularLocation>
        <location evidence="1">Cell membrane</location>
        <topology evidence="1">Single-pass type II membrane protein</topology>
    </subcellularLocation>
</comment>